<keyword evidence="2" id="KW-1133">Transmembrane helix</keyword>
<dbReference type="EMBL" id="BAAAOS010000009">
    <property type="protein sequence ID" value="GAA1560890.1"/>
    <property type="molecule type" value="Genomic_DNA"/>
</dbReference>
<dbReference type="InterPro" id="IPR025241">
    <property type="entry name" value="DUF4190"/>
</dbReference>
<dbReference type="RefSeq" id="WP_344210770.1">
    <property type="nucleotide sequence ID" value="NZ_BAAAOS010000009.1"/>
</dbReference>
<gene>
    <name evidence="5" type="ORF">GCM10009789_12710</name>
</gene>
<feature type="domain" description="DUF4190" evidence="3">
    <location>
        <begin position="95"/>
        <end position="147"/>
    </location>
</feature>
<dbReference type="Pfam" id="PF13845">
    <property type="entry name" value="Septum_form"/>
    <property type="match status" value="1"/>
</dbReference>
<dbReference type="InterPro" id="IPR026004">
    <property type="entry name" value="Septum_form"/>
</dbReference>
<feature type="transmembrane region" description="Helical" evidence="2">
    <location>
        <begin position="95"/>
        <end position="120"/>
    </location>
</feature>
<feature type="compositionally biased region" description="Pro residues" evidence="1">
    <location>
        <begin position="35"/>
        <end position="72"/>
    </location>
</feature>
<evidence type="ECO:0000313" key="6">
    <source>
        <dbReference type="Proteomes" id="UP001500393"/>
    </source>
</evidence>
<keyword evidence="2" id="KW-0812">Transmembrane</keyword>
<evidence type="ECO:0000259" key="3">
    <source>
        <dbReference type="Pfam" id="PF13828"/>
    </source>
</evidence>
<feature type="domain" description="Septum formation-related" evidence="4">
    <location>
        <begin position="168"/>
        <end position="270"/>
    </location>
</feature>
<name>A0ABN2CNS9_9ACTN</name>
<sequence>MEPTPPPTGPVGSPGPGNAGPGPSPAQGSQAYPYPGQPPYPPAQGGPPPGGQPPGGYPPGGQPPGGQPPGGYPPGQGFQPYPGGNQPPRRKTSMLAILAFIFGLIAFVPVAVVLGIIALVKIPKNGEKGQALAVAGIVLSGLWLAGIVGAAALSEGGEPDRDATGQVTTTQNVQSNKLRVGDCVTEIKEGEFIDNMKIQPCNQPNGGKVFAVFDLPAGKWPGLDSVKASAEKGCTDRYKASKQQAETPSDIWFLHPTENSWALGDHNTTCLIAPK</sequence>
<dbReference type="Pfam" id="PF13828">
    <property type="entry name" value="DUF4190"/>
    <property type="match status" value="1"/>
</dbReference>
<evidence type="ECO:0000256" key="2">
    <source>
        <dbReference type="SAM" id="Phobius"/>
    </source>
</evidence>
<reference evidence="5 6" key="1">
    <citation type="journal article" date="2019" name="Int. J. Syst. Evol. Microbiol.">
        <title>The Global Catalogue of Microorganisms (GCM) 10K type strain sequencing project: providing services to taxonomists for standard genome sequencing and annotation.</title>
        <authorList>
            <consortium name="The Broad Institute Genomics Platform"/>
            <consortium name="The Broad Institute Genome Sequencing Center for Infectious Disease"/>
            <person name="Wu L."/>
            <person name="Ma J."/>
        </authorList>
    </citation>
    <scope>NUCLEOTIDE SEQUENCE [LARGE SCALE GENOMIC DNA]</scope>
    <source>
        <strain evidence="5 6">JCM 14969</strain>
    </source>
</reference>
<comment type="caution">
    <text evidence="5">The sequence shown here is derived from an EMBL/GenBank/DDBJ whole genome shotgun (WGS) entry which is preliminary data.</text>
</comment>
<feature type="region of interest" description="Disordered" evidence="1">
    <location>
        <begin position="1"/>
        <end position="87"/>
    </location>
</feature>
<protein>
    <recommendedName>
        <fullName evidence="7">Septum formation</fullName>
    </recommendedName>
</protein>
<organism evidence="5 6">
    <name type="scientific">Kribbella sancticallisti</name>
    <dbReference type="NCBI Taxonomy" id="460087"/>
    <lineage>
        <taxon>Bacteria</taxon>
        <taxon>Bacillati</taxon>
        <taxon>Actinomycetota</taxon>
        <taxon>Actinomycetes</taxon>
        <taxon>Propionibacteriales</taxon>
        <taxon>Kribbellaceae</taxon>
        <taxon>Kribbella</taxon>
    </lineage>
</organism>
<proteinExistence type="predicted"/>
<evidence type="ECO:0008006" key="7">
    <source>
        <dbReference type="Google" id="ProtNLM"/>
    </source>
</evidence>
<evidence type="ECO:0000313" key="5">
    <source>
        <dbReference type="EMBL" id="GAA1560890.1"/>
    </source>
</evidence>
<feature type="compositionally biased region" description="Low complexity" evidence="1">
    <location>
        <begin position="25"/>
        <end position="34"/>
    </location>
</feature>
<evidence type="ECO:0000256" key="1">
    <source>
        <dbReference type="SAM" id="MobiDB-lite"/>
    </source>
</evidence>
<keyword evidence="6" id="KW-1185">Reference proteome</keyword>
<dbReference type="Proteomes" id="UP001500393">
    <property type="component" value="Unassembled WGS sequence"/>
</dbReference>
<feature type="transmembrane region" description="Helical" evidence="2">
    <location>
        <begin position="132"/>
        <end position="153"/>
    </location>
</feature>
<feature type="compositionally biased region" description="Low complexity" evidence="1">
    <location>
        <begin position="75"/>
        <end position="87"/>
    </location>
</feature>
<accession>A0ABN2CNS9</accession>
<keyword evidence="2" id="KW-0472">Membrane</keyword>
<evidence type="ECO:0000259" key="4">
    <source>
        <dbReference type="Pfam" id="PF13845"/>
    </source>
</evidence>